<gene>
    <name evidence="2" type="ORF">EX30DRAFT_390328</name>
</gene>
<keyword evidence="1" id="KW-0472">Membrane</keyword>
<dbReference type="EMBL" id="ML220118">
    <property type="protein sequence ID" value="TGZ81561.1"/>
    <property type="molecule type" value="Genomic_DNA"/>
</dbReference>
<sequence length="151" mass="16198">MKEPSSSQRSSDPGPSEHTDAFTSACLYFLFILATIGGITLLLWISKLIFGLVFVEQGEARGRDTGGGPTKCGNSNMGSVVGKATNQVDNGNSYGISDCNGPAVYPQPHPLLCLRQCVIVPIEVLLNTISWHTTHTAHDIDCIRTCYIGTI</sequence>
<dbReference type="InParanoid" id="A0A4S2MY15"/>
<protein>
    <submittedName>
        <fullName evidence="2">Uncharacterized protein</fullName>
    </submittedName>
</protein>
<keyword evidence="1" id="KW-1133">Transmembrane helix</keyword>
<dbReference type="Proteomes" id="UP000298138">
    <property type="component" value="Unassembled WGS sequence"/>
</dbReference>
<organism evidence="2 3">
    <name type="scientific">Ascodesmis nigricans</name>
    <dbReference type="NCBI Taxonomy" id="341454"/>
    <lineage>
        <taxon>Eukaryota</taxon>
        <taxon>Fungi</taxon>
        <taxon>Dikarya</taxon>
        <taxon>Ascomycota</taxon>
        <taxon>Pezizomycotina</taxon>
        <taxon>Pezizomycetes</taxon>
        <taxon>Pezizales</taxon>
        <taxon>Ascodesmidaceae</taxon>
        <taxon>Ascodesmis</taxon>
    </lineage>
</organism>
<reference evidence="2 3" key="1">
    <citation type="submission" date="2019-04" db="EMBL/GenBank/DDBJ databases">
        <title>Comparative genomics and transcriptomics to analyze fruiting body development in filamentous ascomycetes.</title>
        <authorList>
            <consortium name="DOE Joint Genome Institute"/>
            <person name="Lutkenhaus R."/>
            <person name="Traeger S."/>
            <person name="Breuer J."/>
            <person name="Kuo A."/>
            <person name="Lipzen A."/>
            <person name="Pangilinan J."/>
            <person name="Dilworth D."/>
            <person name="Sandor L."/>
            <person name="Poggeler S."/>
            <person name="Barry K."/>
            <person name="Grigoriev I.V."/>
            <person name="Nowrousian M."/>
        </authorList>
    </citation>
    <scope>NUCLEOTIDE SEQUENCE [LARGE SCALE GENOMIC DNA]</scope>
    <source>
        <strain evidence="2 3">CBS 389.68</strain>
    </source>
</reference>
<accession>A0A4S2MY15</accession>
<evidence type="ECO:0000313" key="3">
    <source>
        <dbReference type="Proteomes" id="UP000298138"/>
    </source>
</evidence>
<evidence type="ECO:0000313" key="2">
    <source>
        <dbReference type="EMBL" id="TGZ81561.1"/>
    </source>
</evidence>
<name>A0A4S2MY15_9PEZI</name>
<evidence type="ECO:0000256" key="1">
    <source>
        <dbReference type="SAM" id="Phobius"/>
    </source>
</evidence>
<feature type="transmembrane region" description="Helical" evidence="1">
    <location>
        <begin position="27"/>
        <end position="55"/>
    </location>
</feature>
<keyword evidence="3" id="KW-1185">Reference proteome</keyword>
<keyword evidence="1" id="KW-0812">Transmembrane</keyword>
<proteinExistence type="predicted"/>
<dbReference type="AlphaFoldDB" id="A0A4S2MY15"/>